<sequence>MKYVLHPVDRIEITVLVDNYTDLLLIEDDSSVHRPKLSHGRTLLAEHGLSLLIQITYGQKTHTILMDAGASEIALFKNADVLGLNLDDIEEIVISHGHFDHIGALDKVLRASSCRLPVNLHPASFAPRRKKLVDGSYTDLPTMKRDEVTHAGGILALSEKPSLLCNQHILLTGEIERITSYEQGSPVLETFEKGDYIKDPFRDDQSLVLNLKNKGLIIVSGCAHAGIVNSVLYAQKITGIAPVHAIMGGFHLSGPYFSKIIPQTISDLCTIHPDHIIPMHCTGWEAQVSMAKEMPEQFLLSSVGTRFQFH</sequence>
<keyword evidence="2" id="KW-0378">Hydrolase</keyword>
<protein>
    <submittedName>
        <fullName evidence="2">MBL fold metallo-hydrolase</fullName>
    </submittedName>
</protein>
<dbReference type="PANTHER" id="PTHR13754:SF18">
    <property type="entry name" value="7,8-DIHYDROPTERIN-6-METHYL-4-(BETA-D-RIBOFURANOSYL)-AMINOBENZENE-5'-PHOSPHATE SYNTHASE"/>
    <property type="match status" value="1"/>
</dbReference>
<dbReference type="PANTHER" id="PTHR13754">
    <property type="entry name" value="METALLO-BETA-LACTAMASE SUPERFAMILY PROTEIN"/>
    <property type="match status" value="1"/>
</dbReference>
<dbReference type="Gene3D" id="3.60.15.10">
    <property type="entry name" value="Ribonuclease Z/Hydroxyacylglutathione hydrolase-like"/>
    <property type="match status" value="1"/>
</dbReference>
<evidence type="ECO:0000259" key="1">
    <source>
        <dbReference type="Pfam" id="PF00753"/>
    </source>
</evidence>
<gene>
    <name evidence="2" type="ORF">KHC33_14640</name>
</gene>
<feature type="domain" description="Metallo-beta-lactamase" evidence="1">
    <location>
        <begin position="50"/>
        <end position="140"/>
    </location>
</feature>
<dbReference type="KEGG" id="mrtj:KHC33_14640"/>
<dbReference type="EMBL" id="CP075546">
    <property type="protein sequence ID" value="QVV88543.1"/>
    <property type="molecule type" value="Genomic_DNA"/>
</dbReference>
<dbReference type="InterPro" id="IPR036866">
    <property type="entry name" value="RibonucZ/Hydroxyglut_hydro"/>
</dbReference>
<accession>A0A8E7EGU1</accession>
<dbReference type="Proteomes" id="UP000680656">
    <property type="component" value="Chromosome"/>
</dbReference>
<dbReference type="InterPro" id="IPR041712">
    <property type="entry name" value="DHPS-like_MBL-fold"/>
</dbReference>
<keyword evidence="3" id="KW-1185">Reference proteome</keyword>
<dbReference type="InterPro" id="IPR052926">
    <property type="entry name" value="Metallo-beta-lactamase_dom"/>
</dbReference>
<dbReference type="Pfam" id="PF00753">
    <property type="entry name" value="Lactamase_B"/>
    <property type="match status" value="1"/>
</dbReference>
<evidence type="ECO:0000313" key="3">
    <source>
        <dbReference type="Proteomes" id="UP000680656"/>
    </source>
</evidence>
<dbReference type="AlphaFoldDB" id="A0A8E7EGU1"/>
<dbReference type="RefSeq" id="WP_214419352.1">
    <property type="nucleotide sequence ID" value="NZ_CP075546.1"/>
</dbReference>
<organism evidence="2 3">
    <name type="scientific">Methanospirillum purgamenti</name>
    <dbReference type="NCBI Taxonomy" id="2834276"/>
    <lineage>
        <taxon>Archaea</taxon>
        <taxon>Methanobacteriati</taxon>
        <taxon>Methanobacteriota</taxon>
        <taxon>Stenosarchaea group</taxon>
        <taxon>Methanomicrobia</taxon>
        <taxon>Methanomicrobiales</taxon>
        <taxon>Methanospirillaceae</taxon>
        <taxon>Methanospirillum</taxon>
    </lineage>
</organism>
<name>A0A8E7EGU1_9EURY</name>
<reference evidence="2 3" key="1">
    <citation type="submission" date="2021-05" db="EMBL/GenBank/DDBJ databases">
        <title>A novel Methanospirillum isolate from a pyrite-forming mixed culture.</title>
        <authorList>
            <person name="Bunk B."/>
            <person name="Sproer C."/>
            <person name="Spring S."/>
            <person name="Pester M."/>
        </authorList>
    </citation>
    <scope>NUCLEOTIDE SEQUENCE [LARGE SCALE GENOMIC DNA]</scope>
    <source>
        <strain evidence="2 3">J.3.6.1-F.2.7.3</strain>
    </source>
</reference>
<dbReference type="GeneID" id="65098446"/>
<dbReference type="CDD" id="cd07713">
    <property type="entry name" value="DHPS-like_MBL-fold"/>
    <property type="match status" value="1"/>
</dbReference>
<proteinExistence type="predicted"/>
<dbReference type="InterPro" id="IPR001279">
    <property type="entry name" value="Metallo-B-lactamas"/>
</dbReference>
<dbReference type="GO" id="GO:0016740">
    <property type="term" value="F:transferase activity"/>
    <property type="evidence" value="ECO:0007669"/>
    <property type="project" value="TreeGrafter"/>
</dbReference>
<dbReference type="SUPFAM" id="SSF56281">
    <property type="entry name" value="Metallo-hydrolase/oxidoreductase"/>
    <property type="match status" value="1"/>
</dbReference>
<evidence type="ECO:0000313" key="2">
    <source>
        <dbReference type="EMBL" id="QVV88543.1"/>
    </source>
</evidence>
<dbReference type="GO" id="GO:0016787">
    <property type="term" value="F:hydrolase activity"/>
    <property type="evidence" value="ECO:0007669"/>
    <property type="project" value="UniProtKB-KW"/>
</dbReference>